<name>U4LSQ1_PYROM</name>
<protein>
    <submittedName>
        <fullName evidence="1">Uncharacterized protein</fullName>
    </submittedName>
</protein>
<proteinExistence type="predicted"/>
<evidence type="ECO:0000313" key="1">
    <source>
        <dbReference type="EMBL" id="CCX30346.1"/>
    </source>
</evidence>
<organism evidence="1 2">
    <name type="scientific">Pyronema omphalodes (strain CBS 100304)</name>
    <name type="common">Pyronema confluens</name>
    <dbReference type="NCBI Taxonomy" id="1076935"/>
    <lineage>
        <taxon>Eukaryota</taxon>
        <taxon>Fungi</taxon>
        <taxon>Dikarya</taxon>
        <taxon>Ascomycota</taxon>
        <taxon>Pezizomycotina</taxon>
        <taxon>Pezizomycetes</taxon>
        <taxon>Pezizales</taxon>
        <taxon>Pyronemataceae</taxon>
        <taxon>Pyronema</taxon>
    </lineage>
</organism>
<dbReference type="EMBL" id="HF935439">
    <property type="protein sequence ID" value="CCX30346.1"/>
    <property type="molecule type" value="Genomic_DNA"/>
</dbReference>
<sequence length="60" mass="6842">MELSFQTLVPTRSVFAQVKSWFIQPDELLPPSPALGLLRRNFNITITRNTPLPGYSLKLK</sequence>
<dbReference type="AlphaFoldDB" id="U4LSQ1"/>
<dbReference type="Proteomes" id="UP000018144">
    <property type="component" value="Unassembled WGS sequence"/>
</dbReference>
<keyword evidence="2" id="KW-1185">Reference proteome</keyword>
<reference evidence="1 2" key="1">
    <citation type="journal article" date="2013" name="PLoS Genet.">
        <title>The genome and development-dependent transcriptomes of Pyronema confluens: a window into fungal evolution.</title>
        <authorList>
            <person name="Traeger S."/>
            <person name="Altegoer F."/>
            <person name="Freitag M."/>
            <person name="Gabaldon T."/>
            <person name="Kempken F."/>
            <person name="Kumar A."/>
            <person name="Marcet-Houben M."/>
            <person name="Poggeler S."/>
            <person name="Stajich J.E."/>
            <person name="Nowrousian M."/>
        </authorList>
    </citation>
    <scope>NUCLEOTIDE SEQUENCE [LARGE SCALE GENOMIC DNA]</scope>
    <source>
        <strain evidence="2">CBS 100304</strain>
        <tissue evidence="1">Vegetative mycelium</tissue>
    </source>
</reference>
<gene>
    <name evidence="1" type="ORF">PCON_08543</name>
</gene>
<evidence type="ECO:0000313" key="2">
    <source>
        <dbReference type="Proteomes" id="UP000018144"/>
    </source>
</evidence>
<accession>U4LSQ1</accession>